<evidence type="ECO:0000313" key="1">
    <source>
        <dbReference type="EMBL" id="KAF3594153.1"/>
    </source>
</evidence>
<comment type="caution">
    <text evidence="1">The sequence shown here is derived from an EMBL/GenBank/DDBJ whole genome shotgun (WGS) entry which is preliminary data.</text>
</comment>
<organism evidence="1 2">
    <name type="scientific">Brassica cretica</name>
    <name type="common">Mustard</name>
    <dbReference type="NCBI Taxonomy" id="69181"/>
    <lineage>
        <taxon>Eukaryota</taxon>
        <taxon>Viridiplantae</taxon>
        <taxon>Streptophyta</taxon>
        <taxon>Embryophyta</taxon>
        <taxon>Tracheophyta</taxon>
        <taxon>Spermatophyta</taxon>
        <taxon>Magnoliopsida</taxon>
        <taxon>eudicotyledons</taxon>
        <taxon>Gunneridae</taxon>
        <taxon>Pentapetalae</taxon>
        <taxon>rosids</taxon>
        <taxon>malvids</taxon>
        <taxon>Brassicales</taxon>
        <taxon>Brassicaceae</taxon>
        <taxon>Brassiceae</taxon>
        <taxon>Brassica</taxon>
    </lineage>
</organism>
<keyword evidence="2" id="KW-1185">Reference proteome</keyword>
<gene>
    <name evidence="1" type="ORF">DY000_02024375</name>
</gene>
<dbReference type="Proteomes" id="UP000266723">
    <property type="component" value="Unassembled WGS sequence"/>
</dbReference>
<evidence type="ECO:0000313" key="2">
    <source>
        <dbReference type="Proteomes" id="UP000266723"/>
    </source>
</evidence>
<reference evidence="1 2" key="1">
    <citation type="journal article" date="2020" name="BMC Genomics">
        <title>Intraspecific diversification of the crop wild relative Brassica cretica Lam. using demographic model selection.</title>
        <authorList>
            <person name="Kioukis A."/>
            <person name="Michalopoulou V.A."/>
            <person name="Briers L."/>
            <person name="Pirintsos S."/>
            <person name="Studholme D.J."/>
            <person name="Pavlidis P."/>
            <person name="Sarris P.F."/>
        </authorList>
    </citation>
    <scope>NUCLEOTIDE SEQUENCE [LARGE SCALE GENOMIC DNA]</scope>
    <source>
        <strain evidence="2">cv. PFS-1207/04</strain>
    </source>
</reference>
<dbReference type="EMBL" id="QGKV02000299">
    <property type="protein sequence ID" value="KAF3594153.1"/>
    <property type="molecule type" value="Genomic_DNA"/>
</dbReference>
<name>A0ABQ7EAB2_BRACR</name>
<sequence>MVRWAIMNNPHWFQGLSNTNECTRQALNCFQHWCDEVVTVAANRVATEIAVSITNDGPVQSYVARGGPVSAY</sequence>
<proteinExistence type="predicted"/>
<accession>A0ABQ7EAB2</accession>
<protein>
    <submittedName>
        <fullName evidence="1">Uncharacterized protein</fullName>
    </submittedName>
</protein>